<keyword evidence="10" id="KW-1185">Reference proteome</keyword>
<dbReference type="InterPro" id="IPR004895">
    <property type="entry name" value="Prenylated_rab_accept_PRA1"/>
</dbReference>
<proteinExistence type="inferred from homology"/>
<dbReference type="OrthoDB" id="690149at2759"/>
<dbReference type="GO" id="GO:0005783">
    <property type="term" value="C:endoplasmic reticulum"/>
    <property type="evidence" value="ECO:0007669"/>
    <property type="project" value="UniProtKB-ARBA"/>
</dbReference>
<feature type="transmembrane region" description="Helical" evidence="7">
    <location>
        <begin position="115"/>
        <end position="132"/>
    </location>
</feature>
<comment type="subcellular location">
    <subcellularLocation>
        <location evidence="2 7">Membrane</location>
        <topology evidence="2 7">Multi-pass membrane protein</topology>
    </subcellularLocation>
</comment>
<gene>
    <name evidence="9" type="ORF">FCM35_KLT20590</name>
</gene>
<reference evidence="9" key="1">
    <citation type="submission" date="2020-01" db="EMBL/GenBank/DDBJ databases">
        <title>Genome sequence of Kobresia littledalei, the first chromosome-level genome in the family Cyperaceae.</title>
        <authorList>
            <person name="Qu G."/>
        </authorList>
    </citation>
    <scope>NUCLEOTIDE SEQUENCE</scope>
    <source>
        <strain evidence="9">C.B.Clarke</strain>
        <tissue evidence="9">Leaf</tissue>
    </source>
</reference>
<evidence type="ECO:0000256" key="7">
    <source>
        <dbReference type="RuleBase" id="RU363107"/>
    </source>
</evidence>
<evidence type="ECO:0000313" key="10">
    <source>
        <dbReference type="Proteomes" id="UP000623129"/>
    </source>
</evidence>
<feature type="transmembrane region" description="Helical" evidence="7">
    <location>
        <begin position="83"/>
        <end position="103"/>
    </location>
</feature>
<feature type="transmembrane region" description="Helical" evidence="7">
    <location>
        <begin position="61"/>
        <end position="77"/>
    </location>
</feature>
<evidence type="ECO:0000313" key="9">
    <source>
        <dbReference type="EMBL" id="KAF3336083.1"/>
    </source>
</evidence>
<dbReference type="GO" id="GO:0016020">
    <property type="term" value="C:membrane"/>
    <property type="evidence" value="ECO:0007669"/>
    <property type="project" value="UniProtKB-SubCell"/>
</dbReference>
<dbReference type="EMBL" id="SWLB01000008">
    <property type="protein sequence ID" value="KAF3336083.1"/>
    <property type="molecule type" value="Genomic_DNA"/>
</dbReference>
<dbReference type="PANTHER" id="PTHR38519">
    <property type="entry name" value="PRA1 FAMILY PROTEIN"/>
    <property type="match status" value="1"/>
</dbReference>
<evidence type="ECO:0000256" key="2">
    <source>
        <dbReference type="ARBA" id="ARBA00004141"/>
    </source>
</evidence>
<keyword evidence="5 7" id="KW-1133">Transmembrane helix</keyword>
<comment type="caution">
    <text evidence="9">The sequence shown here is derived from an EMBL/GenBank/DDBJ whole genome shotgun (WGS) entry which is preliminary data.</text>
</comment>
<accession>A0A833RIT1</accession>
<keyword evidence="6 7" id="KW-0472">Membrane</keyword>
<evidence type="ECO:0000256" key="3">
    <source>
        <dbReference type="ARBA" id="ARBA00006483"/>
    </source>
</evidence>
<dbReference type="GO" id="GO:0016192">
    <property type="term" value="P:vesicle-mediated transport"/>
    <property type="evidence" value="ECO:0007669"/>
    <property type="project" value="UniProtKB-ARBA"/>
</dbReference>
<evidence type="ECO:0000256" key="4">
    <source>
        <dbReference type="ARBA" id="ARBA00022692"/>
    </source>
</evidence>
<name>A0A833RIT1_9POAL</name>
<protein>
    <recommendedName>
        <fullName evidence="7">PRA1 family protein</fullName>
    </recommendedName>
</protein>
<evidence type="ECO:0000256" key="6">
    <source>
        <dbReference type="ARBA" id="ARBA00023136"/>
    </source>
</evidence>
<comment type="similarity">
    <text evidence="3 7">Belongs to the PRA1 family.</text>
</comment>
<dbReference type="PANTHER" id="PTHR38519:SF3">
    <property type="entry name" value="PRA1 FAMILY PROTEIN"/>
    <property type="match status" value="1"/>
</dbReference>
<evidence type="ECO:0000256" key="8">
    <source>
        <dbReference type="SAM" id="MobiDB-lite"/>
    </source>
</evidence>
<feature type="transmembrane region" description="Helical" evidence="7">
    <location>
        <begin position="138"/>
        <end position="156"/>
    </location>
</feature>
<dbReference type="AlphaFoldDB" id="A0A833RIT1"/>
<keyword evidence="4 7" id="KW-0812">Transmembrane</keyword>
<comment type="function">
    <text evidence="1 7">May be involved in both secretory and endocytic intracellular trafficking in the endosomal/prevacuolar compartments.</text>
</comment>
<keyword evidence="7" id="KW-0813">Transport</keyword>
<feature type="region of interest" description="Disordered" evidence="8">
    <location>
        <begin position="181"/>
        <end position="204"/>
    </location>
</feature>
<evidence type="ECO:0000256" key="1">
    <source>
        <dbReference type="ARBA" id="ARBA00002501"/>
    </source>
</evidence>
<feature type="compositionally biased region" description="Basic and acidic residues" evidence="8">
    <location>
        <begin position="181"/>
        <end position="193"/>
    </location>
</feature>
<dbReference type="Proteomes" id="UP000623129">
    <property type="component" value="Unassembled WGS sequence"/>
</dbReference>
<organism evidence="9 10">
    <name type="scientific">Carex littledalei</name>
    <dbReference type="NCBI Taxonomy" id="544730"/>
    <lineage>
        <taxon>Eukaryota</taxon>
        <taxon>Viridiplantae</taxon>
        <taxon>Streptophyta</taxon>
        <taxon>Embryophyta</taxon>
        <taxon>Tracheophyta</taxon>
        <taxon>Spermatophyta</taxon>
        <taxon>Magnoliopsida</taxon>
        <taxon>Liliopsida</taxon>
        <taxon>Poales</taxon>
        <taxon>Cyperaceae</taxon>
        <taxon>Cyperoideae</taxon>
        <taxon>Cariceae</taxon>
        <taxon>Carex</taxon>
        <taxon>Carex subgen. Euthyceras</taxon>
    </lineage>
</organism>
<evidence type="ECO:0000256" key="5">
    <source>
        <dbReference type="ARBA" id="ARBA00022989"/>
    </source>
</evidence>
<dbReference type="Pfam" id="PF03208">
    <property type="entry name" value="PRA1"/>
    <property type="match status" value="1"/>
</dbReference>
<sequence length="204" mass="22501">MVTGGAIRRSAAAAMDRVYGEVRATRRALIRFAPRPGAFGFPVDAESGAVRIVRNIRTFKIHYAAILWTFLLASLFPHHRSSMLLLMASSKAILCYAVLLKAFPSSTILRRVLDRRLVAVVFLIVVVGELVATRAVESLQMTIVVGLPMVFFHALFRIRDDLLIAEEATVNGDEVAASAVVEKEKEREQREEGVDLEAVVSHGD</sequence>